<dbReference type="Gene3D" id="1.10.10.10">
    <property type="entry name" value="Winged helix-like DNA-binding domain superfamily/Winged helix DNA-binding domain"/>
    <property type="match status" value="1"/>
</dbReference>
<dbReference type="SMART" id="SM00862">
    <property type="entry name" value="Trans_reg_C"/>
    <property type="match status" value="1"/>
</dbReference>
<dbReference type="InterPro" id="IPR001867">
    <property type="entry name" value="OmpR/PhoB-type_DNA-bd"/>
</dbReference>
<dbReference type="AlphaFoldDB" id="A0A934SZY1"/>
<dbReference type="Proteomes" id="UP000622890">
    <property type="component" value="Unassembled WGS sequence"/>
</dbReference>
<feature type="domain" description="OmpR/PhoB-type" evidence="3">
    <location>
        <begin position="149"/>
        <end position="248"/>
    </location>
</feature>
<dbReference type="Pfam" id="PF00486">
    <property type="entry name" value="Trans_reg_C"/>
    <property type="match status" value="1"/>
</dbReference>
<dbReference type="RefSeq" id="WP_200592672.1">
    <property type="nucleotide sequence ID" value="NZ_JAEPBG010000005.1"/>
</dbReference>
<evidence type="ECO:0000256" key="1">
    <source>
        <dbReference type="ARBA" id="ARBA00023125"/>
    </source>
</evidence>
<dbReference type="GO" id="GO:0003677">
    <property type="term" value="F:DNA binding"/>
    <property type="evidence" value="ECO:0007669"/>
    <property type="project" value="UniProtKB-UniRule"/>
</dbReference>
<reference evidence="4" key="1">
    <citation type="submission" date="2021-01" db="EMBL/GenBank/DDBJ databases">
        <title>Genome sequence of strain Noviherbaspirillum sp. DKR-6.</title>
        <authorList>
            <person name="Chaudhary D.K."/>
        </authorList>
    </citation>
    <scope>NUCLEOTIDE SEQUENCE</scope>
    <source>
        <strain evidence="4">DKR-6</strain>
    </source>
</reference>
<protein>
    <submittedName>
        <fullName evidence="4">Response regulator transcription factor</fullName>
    </submittedName>
</protein>
<organism evidence="4 5">
    <name type="scientific">Noviherbaspirillum pedocola</name>
    <dbReference type="NCBI Taxonomy" id="2801341"/>
    <lineage>
        <taxon>Bacteria</taxon>
        <taxon>Pseudomonadati</taxon>
        <taxon>Pseudomonadota</taxon>
        <taxon>Betaproteobacteria</taxon>
        <taxon>Burkholderiales</taxon>
        <taxon>Oxalobacteraceae</taxon>
        <taxon>Noviherbaspirillum</taxon>
    </lineage>
</organism>
<comment type="caution">
    <text evidence="4">The sequence shown here is derived from an EMBL/GenBank/DDBJ whole genome shotgun (WGS) entry which is preliminary data.</text>
</comment>
<dbReference type="GO" id="GO:0000160">
    <property type="term" value="P:phosphorelay signal transduction system"/>
    <property type="evidence" value="ECO:0007669"/>
    <property type="project" value="InterPro"/>
</dbReference>
<accession>A0A934SZY1</accession>
<dbReference type="SUPFAM" id="SSF46894">
    <property type="entry name" value="C-terminal effector domain of the bipartite response regulators"/>
    <property type="match status" value="1"/>
</dbReference>
<feature type="DNA-binding region" description="OmpR/PhoB-type" evidence="2">
    <location>
        <begin position="149"/>
        <end position="248"/>
    </location>
</feature>
<gene>
    <name evidence="4" type="ORF">JJB74_14635</name>
</gene>
<evidence type="ECO:0000313" key="4">
    <source>
        <dbReference type="EMBL" id="MBK4735854.1"/>
    </source>
</evidence>
<dbReference type="InterPro" id="IPR016032">
    <property type="entry name" value="Sig_transdc_resp-reg_C-effctor"/>
</dbReference>
<proteinExistence type="predicted"/>
<name>A0A934SZY1_9BURK</name>
<evidence type="ECO:0000313" key="5">
    <source>
        <dbReference type="Proteomes" id="UP000622890"/>
    </source>
</evidence>
<dbReference type="EMBL" id="JAEPBG010000005">
    <property type="protein sequence ID" value="MBK4735854.1"/>
    <property type="molecule type" value="Genomic_DNA"/>
</dbReference>
<keyword evidence="5" id="KW-1185">Reference proteome</keyword>
<dbReference type="PROSITE" id="PS51755">
    <property type="entry name" value="OMPR_PHOB"/>
    <property type="match status" value="1"/>
</dbReference>
<keyword evidence="1 2" id="KW-0238">DNA-binding</keyword>
<evidence type="ECO:0000256" key="2">
    <source>
        <dbReference type="PROSITE-ProRule" id="PRU01091"/>
    </source>
</evidence>
<dbReference type="InterPro" id="IPR036388">
    <property type="entry name" value="WH-like_DNA-bd_sf"/>
</dbReference>
<sequence>MMNVQLKIIGDHLFNSINEQLLSLNEAFRNMSRHINPLVVHLTPLGERRSIADMILQNDVASIVLMQVSNISSIEALQSSERKELMVLRSETGTLLKVAPVIVVMESEKVISETRDMPEIVSDWIFNPISVPELAHRIYTVLKRKNLLKARLHFGALTLLSEVRTLLFFGKSIHLTRSEFALAELFLSQMGSVIPFSDLVLLFRSTGKSTEGSNIRVTIFQLRLKLEMLTKGQYTVVSVYKQGYCLKQKTRSTLKEVSDSFEDRFDKEGRYALR</sequence>
<dbReference type="GO" id="GO:0006355">
    <property type="term" value="P:regulation of DNA-templated transcription"/>
    <property type="evidence" value="ECO:0007669"/>
    <property type="project" value="InterPro"/>
</dbReference>
<evidence type="ECO:0000259" key="3">
    <source>
        <dbReference type="PROSITE" id="PS51755"/>
    </source>
</evidence>